<proteinExistence type="predicted"/>
<dbReference type="SUPFAM" id="SSF46785">
    <property type="entry name" value="Winged helix' DNA-binding domain"/>
    <property type="match status" value="1"/>
</dbReference>
<evidence type="ECO:0000313" key="6">
    <source>
        <dbReference type="EMBL" id="OTF98084.1"/>
    </source>
</evidence>
<dbReference type="PANTHER" id="PTHR22792">
    <property type="entry name" value="LUPUS LA PROTEIN-RELATED"/>
    <property type="match status" value="1"/>
</dbReference>
<dbReference type="InParanoid" id="A0A251SGY0"/>
<feature type="compositionally biased region" description="Low complexity" evidence="3">
    <location>
        <begin position="178"/>
        <end position="192"/>
    </location>
</feature>
<dbReference type="Gene3D" id="1.10.10.10">
    <property type="entry name" value="Winged helix-like DNA-binding domain superfamily/Winged helix DNA-binding domain"/>
    <property type="match status" value="1"/>
</dbReference>
<evidence type="ECO:0000313" key="5">
    <source>
        <dbReference type="EMBL" id="KAF5769003.1"/>
    </source>
</evidence>
<dbReference type="OrthoDB" id="340227at2759"/>
<reference evidence="6" key="2">
    <citation type="submission" date="2017-02" db="EMBL/GenBank/DDBJ databases">
        <title>Sunflower complete genome.</title>
        <authorList>
            <person name="Langlade N."/>
            <person name="Munos S."/>
        </authorList>
    </citation>
    <scope>NUCLEOTIDE SEQUENCE [LARGE SCALE GENOMIC DNA]</scope>
    <source>
        <tissue evidence="6">Leaves</tissue>
    </source>
</reference>
<evidence type="ECO:0000256" key="3">
    <source>
        <dbReference type="SAM" id="MobiDB-lite"/>
    </source>
</evidence>
<evidence type="ECO:0000259" key="4">
    <source>
        <dbReference type="PROSITE" id="PS50961"/>
    </source>
</evidence>
<feature type="compositionally biased region" description="Polar residues" evidence="3">
    <location>
        <begin position="199"/>
        <end position="214"/>
    </location>
</feature>
<feature type="region of interest" description="Disordered" evidence="3">
    <location>
        <begin position="114"/>
        <end position="296"/>
    </location>
</feature>
<dbReference type="SMART" id="SM00715">
    <property type="entry name" value="LA"/>
    <property type="match status" value="1"/>
</dbReference>
<dbReference type="FunCoup" id="A0A251SGY0">
    <property type="interactions" value="1109"/>
</dbReference>
<gene>
    <name evidence="6" type="ORF">HannXRQ_Chr14g0441741</name>
    <name evidence="5" type="ORF">HanXRQr2_Chr14g0643161</name>
</gene>
<reference evidence="5" key="3">
    <citation type="submission" date="2020-06" db="EMBL/GenBank/DDBJ databases">
        <title>Helianthus annuus Genome sequencing and assembly Release 2.</title>
        <authorList>
            <person name="Gouzy J."/>
            <person name="Langlade N."/>
            <person name="Munos S."/>
        </authorList>
    </citation>
    <scope>NUCLEOTIDE SEQUENCE</scope>
    <source>
        <tissue evidence="5">Leaves</tissue>
    </source>
</reference>
<feature type="region of interest" description="Disordered" evidence="3">
    <location>
        <begin position="495"/>
        <end position="518"/>
    </location>
</feature>
<dbReference type="Pfam" id="PF05383">
    <property type="entry name" value="La"/>
    <property type="match status" value="1"/>
</dbReference>
<evidence type="ECO:0000256" key="2">
    <source>
        <dbReference type="PROSITE-ProRule" id="PRU00332"/>
    </source>
</evidence>
<dbReference type="OMA" id="KRNDWRR"/>
<dbReference type="Proteomes" id="UP000215914">
    <property type="component" value="Chromosome 14"/>
</dbReference>
<dbReference type="EMBL" id="MNCJ02000329">
    <property type="protein sequence ID" value="KAF5769003.1"/>
    <property type="molecule type" value="Genomic_DNA"/>
</dbReference>
<dbReference type="Gramene" id="mRNA:HanXRQr2_Chr14g0643161">
    <property type="protein sequence ID" value="mRNA:HanXRQr2_Chr14g0643161"/>
    <property type="gene ID" value="HanXRQr2_Chr14g0643161"/>
</dbReference>
<feature type="compositionally biased region" description="Low complexity" evidence="3">
    <location>
        <begin position="114"/>
        <end position="132"/>
    </location>
</feature>
<dbReference type="AlphaFoldDB" id="A0A251SGY0"/>
<evidence type="ECO:0000313" key="7">
    <source>
        <dbReference type="Proteomes" id="UP000215914"/>
    </source>
</evidence>
<dbReference type="GO" id="GO:0003723">
    <property type="term" value="F:RNA binding"/>
    <property type="evidence" value="ECO:0000318"/>
    <property type="project" value="GO_Central"/>
</dbReference>
<feature type="compositionally biased region" description="Low complexity" evidence="3">
    <location>
        <begin position="36"/>
        <end position="48"/>
    </location>
</feature>
<feature type="compositionally biased region" description="Polar residues" evidence="3">
    <location>
        <begin position="277"/>
        <end position="286"/>
    </location>
</feature>
<keyword evidence="7" id="KW-1185">Reference proteome</keyword>
<protein>
    <submittedName>
        <fullName evidence="5">La-type HTH domain, winged helix-like DNA-binding domain superfamily</fullName>
    </submittedName>
    <submittedName>
        <fullName evidence="6">Putative winged helix-turn-helix DNA-binding domain-containing protein</fullName>
    </submittedName>
</protein>
<keyword evidence="6" id="KW-0238">DNA-binding</keyword>
<keyword evidence="1 2" id="KW-0694">RNA-binding</keyword>
<organism evidence="6 7">
    <name type="scientific">Helianthus annuus</name>
    <name type="common">Common sunflower</name>
    <dbReference type="NCBI Taxonomy" id="4232"/>
    <lineage>
        <taxon>Eukaryota</taxon>
        <taxon>Viridiplantae</taxon>
        <taxon>Streptophyta</taxon>
        <taxon>Embryophyta</taxon>
        <taxon>Tracheophyta</taxon>
        <taxon>Spermatophyta</taxon>
        <taxon>Magnoliopsida</taxon>
        <taxon>eudicotyledons</taxon>
        <taxon>Gunneridae</taxon>
        <taxon>Pentapetalae</taxon>
        <taxon>asterids</taxon>
        <taxon>campanulids</taxon>
        <taxon>Asterales</taxon>
        <taxon>Asteraceae</taxon>
        <taxon>Asteroideae</taxon>
        <taxon>Heliantheae alliance</taxon>
        <taxon>Heliantheae</taxon>
        <taxon>Helianthus</taxon>
    </lineage>
</organism>
<dbReference type="PROSITE" id="PS50961">
    <property type="entry name" value="HTH_LA"/>
    <property type="match status" value="1"/>
</dbReference>
<dbReference type="CDD" id="cd07323">
    <property type="entry name" value="LAM"/>
    <property type="match status" value="1"/>
</dbReference>
<accession>A0A251SGY0</accession>
<feature type="compositionally biased region" description="Basic and acidic residues" evidence="3">
    <location>
        <begin position="223"/>
        <end position="233"/>
    </location>
</feature>
<dbReference type="InterPro" id="IPR045180">
    <property type="entry name" value="La_dom_prot"/>
</dbReference>
<sequence>MAATNVQSGDVSPNFQPAVTSVTSPWSQVVRGGAGESESVSPVTVTSPVRERGGDGCADWSPSKVVVEVSSGEDLGTDGQVDGFKKPVWNNRFSNGVVEVVSPVMGAAWPALGESTKPTLKSSSSESLKALSDGSLPPALQVTGSSSPSHKQANANSLNPTSTPNHVAPSRQRSMKRSGGNSSANVSANGVVDQPVPPTSQDSVVEPPVNTSGKPGNAGEQPSPRDHAHKESQKGGFGSQSHSGDDHHRPRGSYRRGNGGSYHHNYGGKRDHDRGNSEWNQHSRSFNNRDAHLQPQRGFSRGYIRPSVHTSAPFIPPPMHVPVPPFGNNMMYPDVASSLMYVPPQAMPFGAPIQPQVYYAGHDPLLYANIVNQIDFYFSNENLVRDTYLRRNMDEQGWVSVGLIAGFKKVSYLTDNVQLILDAMRTSTVVEVQGDKIRRRNDWMKWIMPAPGQYSIPSSPQTNHEALVSQVQGLALHSPTSTNQAHTVDTYLSRSSSEDFTGGENASQQARFDNATAA</sequence>
<dbReference type="InterPro" id="IPR036390">
    <property type="entry name" value="WH_DNA-bd_sf"/>
</dbReference>
<dbReference type="GO" id="GO:0005737">
    <property type="term" value="C:cytoplasm"/>
    <property type="evidence" value="ECO:0007669"/>
    <property type="project" value="UniProtKB-ARBA"/>
</dbReference>
<dbReference type="PANTHER" id="PTHR22792:SF132">
    <property type="entry name" value="LA-RELATED PROTEIN 1"/>
    <property type="match status" value="1"/>
</dbReference>
<reference evidence="5 7" key="1">
    <citation type="journal article" date="2017" name="Nature">
        <title>The sunflower genome provides insights into oil metabolism, flowering and Asterid evolution.</title>
        <authorList>
            <person name="Badouin H."/>
            <person name="Gouzy J."/>
            <person name="Grassa C.J."/>
            <person name="Murat F."/>
            <person name="Staton S.E."/>
            <person name="Cottret L."/>
            <person name="Lelandais-Briere C."/>
            <person name="Owens G.L."/>
            <person name="Carrere S."/>
            <person name="Mayjonade B."/>
            <person name="Legrand L."/>
            <person name="Gill N."/>
            <person name="Kane N.C."/>
            <person name="Bowers J.E."/>
            <person name="Hubner S."/>
            <person name="Bellec A."/>
            <person name="Berard A."/>
            <person name="Berges H."/>
            <person name="Blanchet N."/>
            <person name="Boniface M.C."/>
            <person name="Brunel D."/>
            <person name="Catrice O."/>
            <person name="Chaidir N."/>
            <person name="Claudel C."/>
            <person name="Donnadieu C."/>
            <person name="Faraut T."/>
            <person name="Fievet G."/>
            <person name="Helmstetter N."/>
            <person name="King M."/>
            <person name="Knapp S.J."/>
            <person name="Lai Z."/>
            <person name="Le Paslier M.C."/>
            <person name="Lippi Y."/>
            <person name="Lorenzon L."/>
            <person name="Mandel J.R."/>
            <person name="Marage G."/>
            <person name="Marchand G."/>
            <person name="Marquand E."/>
            <person name="Bret-Mestries E."/>
            <person name="Morien E."/>
            <person name="Nambeesan S."/>
            <person name="Nguyen T."/>
            <person name="Pegot-Espagnet P."/>
            <person name="Pouilly N."/>
            <person name="Raftis F."/>
            <person name="Sallet E."/>
            <person name="Schiex T."/>
            <person name="Thomas J."/>
            <person name="Vandecasteele C."/>
            <person name="Vares D."/>
            <person name="Vear F."/>
            <person name="Vautrin S."/>
            <person name="Crespi M."/>
            <person name="Mangin B."/>
            <person name="Burke J.M."/>
            <person name="Salse J."/>
            <person name="Munos S."/>
            <person name="Vincourt P."/>
            <person name="Rieseberg L.H."/>
            <person name="Langlade N.B."/>
        </authorList>
    </citation>
    <scope>NUCLEOTIDE SEQUENCE [LARGE SCALE GENOMIC DNA]</scope>
    <source>
        <strain evidence="7">cv. SF193</strain>
        <tissue evidence="5">Leaves</tissue>
    </source>
</reference>
<dbReference type="GO" id="GO:0003677">
    <property type="term" value="F:DNA binding"/>
    <property type="evidence" value="ECO:0007669"/>
    <property type="project" value="UniProtKB-KW"/>
</dbReference>
<dbReference type="EMBL" id="CM007903">
    <property type="protein sequence ID" value="OTF98084.1"/>
    <property type="molecule type" value="Genomic_DNA"/>
</dbReference>
<dbReference type="STRING" id="4232.A0A251SGY0"/>
<evidence type="ECO:0000256" key="1">
    <source>
        <dbReference type="ARBA" id="ARBA00022884"/>
    </source>
</evidence>
<feature type="compositionally biased region" description="Polar residues" evidence="3">
    <location>
        <begin position="142"/>
        <end position="165"/>
    </location>
</feature>
<name>A0A251SGY0_HELAN</name>
<dbReference type="InterPro" id="IPR036388">
    <property type="entry name" value="WH-like_DNA-bd_sf"/>
</dbReference>
<feature type="domain" description="HTH La-type RNA-binding" evidence="4">
    <location>
        <begin position="360"/>
        <end position="449"/>
    </location>
</feature>
<feature type="region of interest" description="Disordered" evidence="3">
    <location>
        <begin position="1"/>
        <end position="61"/>
    </location>
</feature>
<feature type="compositionally biased region" description="Polar residues" evidence="3">
    <location>
        <begin position="1"/>
        <end position="27"/>
    </location>
</feature>
<dbReference type="InterPro" id="IPR006630">
    <property type="entry name" value="La_HTH"/>
</dbReference>